<dbReference type="AlphaFoldDB" id="A0A699VCA4"/>
<evidence type="ECO:0000313" key="2">
    <source>
        <dbReference type="EMBL" id="GFD31201.1"/>
    </source>
</evidence>
<protein>
    <recommendedName>
        <fullName evidence="3">Reverse transcriptase domain-containing protein</fullName>
    </recommendedName>
</protein>
<evidence type="ECO:0000256" key="1">
    <source>
        <dbReference type="SAM" id="MobiDB-lite"/>
    </source>
</evidence>
<gene>
    <name evidence="2" type="ORF">Tci_903170</name>
</gene>
<proteinExistence type="predicted"/>
<feature type="non-terminal residue" evidence="2">
    <location>
        <position position="1"/>
    </location>
</feature>
<comment type="caution">
    <text evidence="2">The sequence shown here is derived from an EMBL/GenBank/DDBJ whole genome shotgun (WGS) entry which is preliminary data.</text>
</comment>
<evidence type="ECO:0008006" key="3">
    <source>
        <dbReference type="Google" id="ProtNLM"/>
    </source>
</evidence>
<reference evidence="2" key="1">
    <citation type="journal article" date="2019" name="Sci. Rep.">
        <title>Draft genome of Tanacetum cinerariifolium, the natural source of mosquito coil.</title>
        <authorList>
            <person name="Yamashiro T."/>
            <person name="Shiraishi A."/>
            <person name="Satake H."/>
            <person name="Nakayama K."/>
        </authorList>
    </citation>
    <scope>NUCLEOTIDE SEQUENCE</scope>
</reference>
<sequence length="132" mass="14739">LVFSLINLMKNDVPDNSSKDPLLEEVDLFLSNDSIPPGIENVADDPEGDIQNMSILRPPSEPPDDELDLEPDSGKYISAVVNKDASDDENEDYFPFMFDIRFLLPCFIFLEISPLLLSAESEETIFDPGISD</sequence>
<feature type="region of interest" description="Disordered" evidence="1">
    <location>
        <begin position="37"/>
        <end position="67"/>
    </location>
</feature>
<accession>A0A699VCA4</accession>
<dbReference type="EMBL" id="BKCJ011411521">
    <property type="protein sequence ID" value="GFD31201.1"/>
    <property type="molecule type" value="Genomic_DNA"/>
</dbReference>
<organism evidence="2">
    <name type="scientific">Tanacetum cinerariifolium</name>
    <name type="common">Dalmatian daisy</name>
    <name type="synonym">Chrysanthemum cinerariifolium</name>
    <dbReference type="NCBI Taxonomy" id="118510"/>
    <lineage>
        <taxon>Eukaryota</taxon>
        <taxon>Viridiplantae</taxon>
        <taxon>Streptophyta</taxon>
        <taxon>Embryophyta</taxon>
        <taxon>Tracheophyta</taxon>
        <taxon>Spermatophyta</taxon>
        <taxon>Magnoliopsida</taxon>
        <taxon>eudicotyledons</taxon>
        <taxon>Gunneridae</taxon>
        <taxon>Pentapetalae</taxon>
        <taxon>asterids</taxon>
        <taxon>campanulids</taxon>
        <taxon>Asterales</taxon>
        <taxon>Asteraceae</taxon>
        <taxon>Asteroideae</taxon>
        <taxon>Anthemideae</taxon>
        <taxon>Anthemidinae</taxon>
        <taxon>Tanacetum</taxon>
    </lineage>
</organism>
<name>A0A699VCA4_TANCI</name>